<dbReference type="InterPro" id="IPR033379">
    <property type="entry name" value="Acid_Pase_AS"/>
</dbReference>
<comment type="caution">
    <text evidence="4">The sequence shown here is derived from an EMBL/GenBank/DDBJ whole genome shotgun (WGS) entry which is preliminary data.</text>
</comment>
<keyword evidence="5" id="KW-1185">Reference proteome</keyword>
<accession>A0A427XKW5</accession>
<dbReference type="STRING" id="105984.A0A427XKW5"/>
<dbReference type="AlphaFoldDB" id="A0A427XKW5"/>
<evidence type="ECO:0008006" key="6">
    <source>
        <dbReference type="Google" id="ProtNLM"/>
    </source>
</evidence>
<dbReference type="RefSeq" id="XP_028474579.1">
    <property type="nucleotide sequence ID" value="XM_028617272.1"/>
</dbReference>
<dbReference type="OrthoDB" id="6509975at2759"/>
<sequence>MVFRDKPDDLAAAAEEYELEGNAQDNDPLLPRYEARPSSPSVRSKAAIRRRLSPCKVLSLFIGTLFGMLAIITIVAVCFAPPSALAEWDRLPPSLKEWLNTLIPDIEEELKDNADFPTNVGYAGPTPTGSEAALLATATKLPMYTAVAPLVPPPSKSEGFSIIQHWGNLSPYHSVKSHGLPDSSQIIPQGCELDEMHWLQRHGARYPTSSPRGPAGFAMRIDKAKGWKASSRLEFLNDWSYKLGAELLTPFGRSQLYNLGVAARVKYGFLLDRFEGRLPVLRTESQDRMLRSAQNWAAGFFGIPDTKQHNLEVMIEAPGFNCSLAPYHSCPNDRKVYEPTQEKLAQWDAVFLKKARKRIQKQITGYELSFTDVKEMMDMCAYETVALGHSAFCSLFTVEEWKGYGYRSDIYWWYAASFGSPVARAEGLGWLQELTARLTHTPLTTFNSSTNSTLHDKVHFPVNDPMYIDFTHDTTFAQLLPTLNLTTFSAAGPPPLDHIPKDWPFLSAKFCPFATNLQVQVLTCSDSALNRTKTQDEGLLSEWWPFNDDEDEDTTRARKRDDEDEDKEPVVESGSKSRYVRLILNDAPVPLTGVNGCKQNDDGLCALDSFVSSMQTLIGEVDFDHDCRAGELLQGRH</sequence>
<dbReference type="InterPro" id="IPR029033">
    <property type="entry name" value="His_PPase_superfam"/>
</dbReference>
<name>A0A427XKW5_9TREE</name>
<dbReference type="Pfam" id="PF00328">
    <property type="entry name" value="His_Phos_2"/>
    <property type="match status" value="1"/>
</dbReference>
<dbReference type="Proteomes" id="UP000279236">
    <property type="component" value="Unassembled WGS sequence"/>
</dbReference>
<dbReference type="PROSITE" id="PS00616">
    <property type="entry name" value="HIS_ACID_PHOSPHAT_1"/>
    <property type="match status" value="1"/>
</dbReference>
<gene>
    <name evidence="4" type="ORF">EHS24_001479</name>
</gene>
<keyword evidence="1" id="KW-0378">Hydrolase</keyword>
<dbReference type="PANTHER" id="PTHR20963:SF42">
    <property type="entry name" value="PHOSPHOGLYCERATE MUTASE-LIKE PROTEIN"/>
    <property type="match status" value="1"/>
</dbReference>
<dbReference type="SUPFAM" id="SSF53254">
    <property type="entry name" value="Phosphoglycerate mutase-like"/>
    <property type="match status" value="1"/>
</dbReference>
<keyword evidence="3" id="KW-0812">Transmembrane</keyword>
<dbReference type="GO" id="GO:0003993">
    <property type="term" value="F:acid phosphatase activity"/>
    <property type="evidence" value="ECO:0007669"/>
    <property type="project" value="TreeGrafter"/>
</dbReference>
<dbReference type="Gene3D" id="3.40.50.1240">
    <property type="entry name" value="Phosphoglycerate mutase-like"/>
    <property type="match status" value="1"/>
</dbReference>
<evidence type="ECO:0000256" key="3">
    <source>
        <dbReference type="SAM" id="Phobius"/>
    </source>
</evidence>
<feature type="transmembrane region" description="Helical" evidence="3">
    <location>
        <begin position="57"/>
        <end position="77"/>
    </location>
</feature>
<organism evidence="4 5">
    <name type="scientific">Apiotrichum porosum</name>
    <dbReference type="NCBI Taxonomy" id="105984"/>
    <lineage>
        <taxon>Eukaryota</taxon>
        <taxon>Fungi</taxon>
        <taxon>Dikarya</taxon>
        <taxon>Basidiomycota</taxon>
        <taxon>Agaricomycotina</taxon>
        <taxon>Tremellomycetes</taxon>
        <taxon>Trichosporonales</taxon>
        <taxon>Trichosporonaceae</taxon>
        <taxon>Apiotrichum</taxon>
    </lineage>
</organism>
<dbReference type="GeneID" id="39586022"/>
<keyword evidence="3" id="KW-0472">Membrane</keyword>
<reference evidence="4 5" key="1">
    <citation type="submission" date="2018-11" db="EMBL/GenBank/DDBJ databases">
        <title>Genome sequence of Apiotrichum porosum DSM 27194.</title>
        <authorList>
            <person name="Aliyu H."/>
            <person name="Gorte O."/>
            <person name="Ochsenreither K."/>
        </authorList>
    </citation>
    <scope>NUCLEOTIDE SEQUENCE [LARGE SCALE GENOMIC DNA]</scope>
    <source>
        <strain evidence="4 5">DSM 27194</strain>
    </source>
</reference>
<dbReference type="PANTHER" id="PTHR20963">
    <property type="entry name" value="MULTIPLE INOSITOL POLYPHOSPHATE PHOSPHATASE-RELATED"/>
    <property type="match status" value="1"/>
</dbReference>
<dbReference type="EMBL" id="RSCE01000010">
    <property type="protein sequence ID" value="RSH79432.1"/>
    <property type="molecule type" value="Genomic_DNA"/>
</dbReference>
<evidence type="ECO:0000256" key="1">
    <source>
        <dbReference type="ARBA" id="ARBA00022801"/>
    </source>
</evidence>
<protein>
    <recommendedName>
        <fullName evidence="6">Phytase</fullName>
    </recommendedName>
</protein>
<keyword evidence="3" id="KW-1133">Transmembrane helix</keyword>
<evidence type="ECO:0000256" key="2">
    <source>
        <dbReference type="SAM" id="MobiDB-lite"/>
    </source>
</evidence>
<feature type="region of interest" description="Disordered" evidence="2">
    <location>
        <begin position="544"/>
        <end position="574"/>
    </location>
</feature>
<dbReference type="CDD" id="cd07061">
    <property type="entry name" value="HP_HAP_like"/>
    <property type="match status" value="1"/>
</dbReference>
<dbReference type="InterPro" id="IPR000560">
    <property type="entry name" value="His_Pase_clade-2"/>
</dbReference>
<evidence type="ECO:0000313" key="4">
    <source>
        <dbReference type="EMBL" id="RSH79432.1"/>
    </source>
</evidence>
<evidence type="ECO:0000313" key="5">
    <source>
        <dbReference type="Proteomes" id="UP000279236"/>
    </source>
</evidence>
<proteinExistence type="predicted"/>